<dbReference type="Gene3D" id="1.20.5.170">
    <property type="match status" value="1"/>
</dbReference>
<keyword evidence="11" id="KW-0010">Activator</keyword>
<dbReference type="InterPro" id="IPR004827">
    <property type="entry name" value="bZIP"/>
</dbReference>
<keyword evidence="4" id="KW-0812">Transmembrane</keyword>
<evidence type="ECO:0000256" key="13">
    <source>
        <dbReference type="ARBA" id="ARBA00023180"/>
    </source>
</evidence>
<dbReference type="SMART" id="SM00338">
    <property type="entry name" value="BRLZ"/>
    <property type="match status" value="1"/>
</dbReference>
<feature type="region of interest" description="Disordered" evidence="16">
    <location>
        <begin position="366"/>
        <end position="479"/>
    </location>
</feature>
<reference evidence="19" key="1">
    <citation type="journal article" date="2013" name="Nat. Genet.">
        <title>The draft genomes of soft-shell turtle and green sea turtle yield insights into the development and evolution of the turtle-specific body plan.</title>
        <authorList>
            <person name="Wang Z."/>
            <person name="Pascual-Anaya J."/>
            <person name="Zadissa A."/>
            <person name="Li W."/>
            <person name="Niimura Y."/>
            <person name="Huang Z."/>
            <person name="Li C."/>
            <person name="White S."/>
            <person name="Xiong Z."/>
            <person name="Fang D."/>
            <person name="Wang B."/>
            <person name="Ming Y."/>
            <person name="Chen Y."/>
            <person name="Zheng Y."/>
            <person name="Kuraku S."/>
            <person name="Pignatelli M."/>
            <person name="Herrero J."/>
            <person name="Beal K."/>
            <person name="Nozawa M."/>
            <person name="Li Q."/>
            <person name="Wang J."/>
            <person name="Zhang H."/>
            <person name="Yu L."/>
            <person name="Shigenobu S."/>
            <person name="Wang J."/>
            <person name="Liu J."/>
            <person name="Flicek P."/>
            <person name="Searle S."/>
            <person name="Wang J."/>
            <person name="Kuratani S."/>
            <person name="Yin Y."/>
            <person name="Aken B."/>
            <person name="Zhang G."/>
            <person name="Irie N."/>
        </authorList>
    </citation>
    <scope>NUCLEOTIDE SEQUENCE [LARGE SCALE GENOMIC DNA]</scope>
</reference>
<dbReference type="GO" id="GO:0000981">
    <property type="term" value="F:DNA-binding transcription factor activity, RNA polymerase II-specific"/>
    <property type="evidence" value="ECO:0007669"/>
    <property type="project" value="TreeGrafter"/>
</dbReference>
<evidence type="ECO:0000256" key="8">
    <source>
        <dbReference type="ARBA" id="ARBA00023015"/>
    </source>
</evidence>
<evidence type="ECO:0000256" key="9">
    <source>
        <dbReference type="ARBA" id="ARBA00023125"/>
    </source>
</evidence>
<dbReference type="FunFam" id="1.20.5.170:FF:000042">
    <property type="entry name" value="Cyclic AMP-responsive element-binding protein 3-like protein 3"/>
    <property type="match status" value="1"/>
</dbReference>
<name>M7AYL9_CHEMY</name>
<dbReference type="CDD" id="cd14689">
    <property type="entry name" value="bZIP_CREB3"/>
    <property type="match status" value="1"/>
</dbReference>
<keyword evidence="13" id="KW-0325">Glycoprotein</keyword>
<feature type="domain" description="BZIP" evidence="17">
    <location>
        <begin position="237"/>
        <end position="300"/>
    </location>
</feature>
<dbReference type="GO" id="GO:0005634">
    <property type="term" value="C:nucleus"/>
    <property type="evidence" value="ECO:0007669"/>
    <property type="project" value="TreeGrafter"/>
</dbReference>
<dbReference type="eggNOG" id="KOG0709">
    <property type="taxonomic scope" value="Eukaryota"/>
</dbReference>
<feature type="region of interest" description="Disordered" evidence="16">
    <location>
        <begin position="46"/>
        <end position="105"/>
    </location>
</feature>
<feature type="compositionally biased region" description="Polar residues" evidence="16">
    <location>
        <begin position="80"/>
        <end position="90"/>
    </location>
</feature>
<keyword evidence="10" id="KW-0472">Membrane</keyword>
<protein>
    <recommendedName>
        <fullName evidence="3">Cyclic AMP-responsive element-binding protein 3-like protein 4</fullName>
    </recommendedName>
</protein>
<evidence type="ECO:0000256" key="4">
    <source>
        <dbReference type="ARBA" id="ARBA00022692"/>
    </source>
</evidence>
<keyword evidence="12" id="KW-0804">Transcription</keyword>
<evidence type="ECO:0000259" key="17">
    <source>
        <dbReference type="PROSITE" id="PS50217"/>
    </source>
</evidence>
<accession>M7AYL9</accession>
<dbReference type="PANTHER" id="PTHR45996">
    <property type="entry name" value="AGAP001464-PB"/>
    <property type="match status" value="1"/>
</dbReference>
<evidence type="ECO:0000256" key="5">
    <source>
        <dbReference type="ARBA" id="ARBA00022824"/>
    </source>
</evidence>
<evidence type="ECO:0000313" key="19">
    <source>
        <dbReference type="Proteomes" id="UP000031443"/>
    </source>
</evidence>
<evidence type="ECO:0000256" key="11">
    <source>
        <dbReference type="ARBA" id="ARBA00023159"/>
    </source>
</evidence>
<evidence type="ECO:0000256" key="7">
    <source>
        <dbReference type="ARBA" id="ARBA00022989"/>
    </source>
</evidence>
<dbReference type="Pfam" id="PF00170">
    <property type="entry name" value="bZIP_1"/>
    <property type="match status" value="1"/>
</dbReference>
<gene>
    <name evidence="18" type="ORF">UY3_14686</name>
</gene>
<dbReference type="PROSITE" id="PS50217">
    <property type="entry name" value="BZIP"/>
    <property type="match status" value="1"/>
</dbReference>
<dbReference type="GO" id="GO:0005789">
    <property type="term" value="C:endoplasmic reticulum membrane"/>
    <property type="evidence" value="ECO:0007669"/>
    <property type="project" value="UniProtKB-SubCell"/>
</dbReference>
<feature type="coiled-coil region" evidence="15">
    <location>
        <begin position="262"/>
        <end position="303"/>
    </location>
</feature>
<evidence type="ECO:0000256" key="1">
    <source>
        <dbReference type="ARBA" id="ARBA00004648"/>
    </source>
</evidence>
<evidence type="ECO:0000256" key="15">
    <source>
        <dbReference type="SAM" id="Coils"/>
    </source>
</evidence>
<evidence type="ECO:0000256" key="14">
    <source>
        <dbReference type="ARBA" id="ARBA00023242"/>
    </source>
</evidence>
<keyword evidence="19" id="KW-1185">Reference proteome</keyword>
<evidence type="ECO:0000313" key="18">
    <source>
        <dbReference type="EMBL" id="EMP28210.1"/>
    </source>
</evidence>
<evidence type="ECO:0000256" key="16">
    <source>
        <dbReference type="SAM" id="MobiDB-lite"/>
    </source>
</evidence>
<keyword evidence="14" id="KW-0539">Nucleus</keyword>
<feature type="compositionally biased region" description="Polar residues" evidence="16">
    <location>
        <begin position="414"/>
        <end position="445"/>
    </location>
</feature>
<evidence type="ECO:0000256" key="3">
    <source>
        <dbReference type="ARBA" id="ARBA00013878"/>
    </source>
</evidence>
<comment type="subcellular location">
    <subcellularLocation>
        <location evidence="1">Endoplasmic reticulum membrane</location>
        <topology evidence="1">Single-pass type II membrane protein</topology>
    </subcellularLocation>
</comment>
<dbReference type="AlphaFoldDB" id="M7AYL9"/>
<keyword evidence="6" id="KW-0735">Signal-anchor</keyword>
<keyword evidence="8" id="KW-0805">Transcription regulation</keyword>
<evidence type="ECO:0000256" key="10">
    <source>
        <dbReference type="ARBA" id="ARBA00023136"/>
    </source>
</evidence>
<sequence length="479" mass="50589">MGEPGSPALRAVLFEQQKELFPSSTLPSRDPPFALLEPAPALEKGFEEWAASGGSGLNDSEPEDFLSAIINPNEVYSPGRAQTSPGSDSGISDEPGSDSPQPGLGGPATFCAVICDQSDPLHSDVVSIQLGDWSPPLLIPDACIVNELPSAPPSAVARPGTVPMVVSAGDMQAAVALGCGAWRKGREDPTPGSAESDSLQQLQFPDLFLTDEEKRLLSQEGVSLPSNLPLTKAEERLLKKVRRKIRNKQSAQDSRRRKKEYIDGLESRVAACSVQNQQLQKKVQELEKHNVSLLGQLRKLQALMKPTSSKAAQTSTCILILIVSLGLIIFPSYSPLHRGSRGSQDDYQPTGVISRNILNQGEFSELAEAPGPKEPSAPEPEPPPGEQLGSEAAVEEGVEGADGGPTLLGAGSQKKGTNTSAQAQPEQQAQFTLVSGSQPQRTGLSALTPCPASLQLGHLTPVPPAESAPGALLGRLERQ</sequence>
<dbReference type="STRING" id="8469.M7AYL9"/>
<dbReference type="InterPro" id="IPR046347">
    <property type="entry name" value="bZIP_sf"/>
</dbReference>
<dbReference type="Proteomes" id="UP000031443">
    <property type="component" value="Unassembled WGS sequence"/>
</dbReference>
<evidence type="ECO:0000256" key="2">
    <source>
        <dbReference type="ARBA" id="ARBA00009050"/>
    </source>
</evidence>
<keyword evidence="5" id="KW-0256">Endoplasmic reticulum</keyword>
<evidence type="ECO:0000256" key="12">
    <source>
        <dbReference type="ARBA" id="ARBA00023163"/>
    </source>
</evidence>
<organism evidence="18 19">
    <name type="scientific">Chelonia mydas</name>
    <name type="common">Green sea-turtle</name>
    <name type="synonym">Chelonia agassizi</name>
    <dbReference type="NCBI Taxonomy" id="8469"/>
    <lineage>
        <taxon>Eukaryota</taxon>
        <taxon>Metazoa</taxon>
        <taxon>Chordata</taxon>
        <taxon>Craniata</taxon>
        <taxon>Vertebrata</taxon>
        <taxon>Euteleostomi</taxon>
        <taxon>Archelosauria</taxon>
        <taxon>Testudinata</taxon>
        <taxon>Testudines</taxon>
        <taxon>Cryptodira</taxon>
        <taxon>Durocryptodira</taxon>
        <taxon>Americhelydia</taxon>
        <taxon>Chelonioidea</taxon>
        <taxon>Cheloniidae</taxon>
        <taxon>Chelonia</taxon>
    </lineage>
</organism>
<dbReference type="GO" id="GO:0000978">
    <property type="term" value="F:RNA polymerase II cis-regulatory region sequence-specific DNA binding"/>
    <property type="evidence" value="ECO:0007669"/>
    <property type="project" value="TreeGrafter"/>
</dbReference>
<keyword evidence="9" id="KW-0238">DNA-binding</keyword>
<comment type="similarity">
    <text evidence="2">Belongs to the bZIP family. ATF subfamily.</text>
</comment>
<keyword evidence="7" id="KW-1133">Transmembrane helix</keyword>
<proteinExistence type="inferred from homology"/>
<evidence type="ECO:0000256" key="6">
    <source>
        <dbReference type="ARBA" id="ARBA00022968"/>
    </source>
</evidence>
<keyword evidence="15" id="KW-0175">Coiled coil</keyword>
<dbReference type="PANTHER" id="PTHR45996:SF2">
    <property type="entry name" value="CYCLIC AMP-RESPONSIVE ELEMENT-BINDING PROTEIN 3-LIKE PROTEIN 4"/>
    <property type="match status" value="1"/>
</dbReference>
<feature type="compositionally biased region" description="Pro residues" evidence="16">
    <location>
        <begin position="372"/>
        <end position="385"/>
    </location>
</feature>
<dbReference type="InterPro" id="IPR051381">
    <property type="entry name" value="CREB_ATF_subfamily"/>
</dbReference>
<dbReference type="EMBL" id="KB565118">
    <property type="protein sequence ID" value="EMP28210.1"/>
    <property type="molecule type" value="Genomic_DNA"/>
</dbReference>
<dbReference type="SUPFAM" id="SSF57959">
    <property type="entry name" value="Leucine zipper domain"/>
    <property type="match status" value="1"/>
</dbReference>